<reference evidence="1" key="2">
    <citation type="submission" date="2025-08" db="UniProtKB">
        <authorList>
            <consortium name="Ensembl"/>
        </authorList>
    </citation>
    <scope>IDENTIFICATION</scope>
</reference>
<dbReference type="OMA" id="SCCIPEY"/>
<evidence type="ECO:0000313" key="1">
    <source>
        <dbReference type="Ensembl" id="ENSRBIP00000007081.1"/>
    </source>
</evidence>
<proteinExistence type="predicted"/>
<organism evidence="1 2">
    <name type="scientific">Rhinopithecus bieti</name>
    <name type="common">Black snub-nosed monkey</name>
    <name type="synonym">Pygathrix bieti</name>
    <dbReference type="NCBI Taxonomy" id="61621"/>
    <lineage>
        <taxon>Eukaryota</taxon>
        <taxon>Metazoa</taxon>
        <taxon>Chordata</taxon>
        <taxon>Craniata</taxon>
        <taxon>Vertebrata</taxon>
        <taxon>Euteleostomi</taxon>
        <taxon>Mammalia</taxon>
        <taxon>Eutheria</taxon>
        <taxon>Euarchontoglires</taxon>
        <taxon>Primates</taxon>
        <taxon>Haplorrhini</taxon>
        <taxon>Catarrhini</taxon>
        <taxon>Cercopithecidae</taxon>
        <taxon>Colobinae</taxon>
        <taxon>Rhinopithecus</taxon>
    </lineage>
</organism>
<sequence>MWQSCLLKLNTRMKSVVLVKNSYNVLFLLMYPELLQTPLTAAYYFILLSQLLSCSIPEYLPTEENCSLFCCSQFGYGFINFYLVKVPDAKCHWQNFFSGEIRFLERLAFIVNENCLIFLIHAITGQ</sequence>
<dbReference type="AlphaFoldDB" id="A0A2K6K718"/>
<dbReference type="Proteomes" id="UP000233180">
    <property type="component" value="Unassembled WGS sequence"/>
</dbReference>
<accession>A0A2K6K718</accession>
<name>A0A2K6K718_RHIBE</name>
<dbReference type="Ensembl" id="ENSRBIT00000030610.1">
    <property type="protein sequence ID" value="ENSRBIP00000007081.1"/>
    <property type="gene ID" value="ENSRBIG00000027380.1"/>
</dbReference>
<reference evidence="1" key="3">
    <citation type="submission" date="2025-09" db="UniProtKB">
        <authorList>
            <consortium name="Ensembl"/>
        </authorList>
    </citation>
    <scope>IDENTIFICATION</scope>
</reference>
<dbReference type="GeneTree" id="ENSGT00910000147088"/>
<protein>
    <submittedName>
        <fullName evidence="1">Uncharacterized protein</fullName>
    </submittedName>
</protein>
<evidence type="ECO:0000313" key="2">
    <source>
        <dbReference type="Proteomes" id="UP000233180"/>
    </source>
</evidence>
<keyword evidence="2" id="KW-1185">Reference proteome</keyword>
<reference evidence="1 2" key="1">
    <citation type="submission" date="2016-06" db="EMBL/GenBank/DDBJ databases">
        <title>Genome of Rhinopithecus bieti.</title>
        <authorList>
            <person name="Wu"/>
            <person name="C.-I. and Zhang"/>
            <person name="Y."/>
        </authorList>
    </citation>
    <scope>NUCLEOTIDE SEQUENCE</scope>
</reference>